<dbReference type="PROSITE" id="PS51257">
    <property type="entry name" value="PROKAR_LIPOPROTEIN"/>
    <property type="match status" value="1"/>
</dbReference>
<keyword evidence="1" id="KW-0472">Membrane</keyword>
<evidence type="ECO:0000256" key="2">
    <source>
        <dbReference type="SAM" id="SignalP"/>
    </source>
</evidence>
<evidence type="ECO:0000259" key="4">
    <source>
        <dbReference type="Pfam" id="PF09851"/>
    </source>
</evidence>
<evidence type="ECO:0000259" key="3">
    <source>
        <dbReference type="Pfam" id="PF08308"/>
    </source>
</evidence>
<protein>
    <submittedName>
        <fullName evidence="5">PEGA domain-containing protein</fullName>
    </submittedName>
</protein>
<gene>
    <name evidence="5" type="ORF">GBK04_17780</name>
</gene>
<evidence type="ECO:0000313" key="5">
    <source>
        <dbReference type="EMBL" id="MPR35146.1"/>
    </source>
</evidence>
<comment type="caution">
    <text evidence="5">The sequence shown here is derived from an EMBL/GenBank/DDBJ whole genome shotgun (WGS) entry which is preliminary data.</text>
</comment>
<accession>A0A7C9F7B6</accession>
<dbReference type="EMBL" id="WHLY01000002">
    <property type="protein sequence ID" value="MPR35146.1"/>
    <property type="molecule type" value="Genomic_DNA"/>
</dbReference>
<keyword evidence="1" id="KW-1133">Transmembrane helix</keyword>
<organism evidence="5 6">
    <name type="scientific">Salmonirosea aquatica</name>
    <dbReference type="NCBI Taxonomy" id="2654236"/>
    <lineage>
        <taxon>Bacteria</taxon>
        <taxon>Pseudomonadati</taxon>
        <taxon>Bacteroidota</taxon>
        <taxon>Cytophagia</taxon>
        <taxon>Cytophagales</taxon>
        <taxon>Spirosomataceae</taxon>
        <taxon>Salmonirosea</taxon>
    </lineage>
</organism>
<feature type="signal peptide" evidence="2">
    <location>
        <begin position="1"/>
        <end position="29"/>
    </location>
</feature>
<feature type="domain" description="PEGA" evidence="3">
    <location>
        <begin position="29"/>
        <end position="79"/>
    </location>
</feature>
<name>A0A7C9F7B6_9BACT</name>
<dbReference type="Pfam" id="PF09851">
    <property type="entry name" value="SHOCT"/>
    <property type="match status" value="1"/>
</dbReference>
<dbReference type="InterPro" id="IPR013229">
    <property type="entry name" value="PEGA"/>
</dbReference>
<evidence type="ECO:0000256" key="1">
    <source>
        <dbReference type="SAM" id="Phobius"/>
    </source>
</evidence>
<keyword evidence="2" id="KW-0732">Signal</keyword>
<feature type="chain" id="PRO_5028941331" evidence="2">
    <location>
        <begin position="30"/>
        <end position="172"/>
    </location>
</feature>
<feature type="transmembrane region" description="Helical" evidence="1">
    <location>
        <begin position="89"/>
        <end position="106"/>
    </location>
</feature>
<dbReference type="Proteomes" id="UP000479293">
    <property type="component" value="Unassembled WGS sequence"/>
</dbReference>
<proteinExistence type="predicted"/>
<dbReference type="InterPro" id="IPR018649">
    <property type="entry name" value="SHOCT"/>
</dbReference>
<reference evidence="5 6" key="1">
    <citation type="submission" date="2019-10" db="EMBL/GenBank/DDBJ databases">
        <title>Draft Genome Sequence of Cytophagaceae sp. SJW1-29.</title>
        <authorList>
            <person name="Choi A."/>
        </authorList>
    </citation>
    <scope>NUCLEOTIDE SEQUENCE [LARGE SCALE GENOMIC DNA]</scope>
    <source>
        <strain evidence="5 6">SJW1-29</strain>
    </source>
</reference>
<keyword evidence="6" id="KW-1185">Reference proteome</keyword>
<evidence type="ECO:0000313" key="6">
    <source>
        <dbReference type="Proteomes" id="UP000479293"/>
    </source>
</evidence>
<dbReference type="Pfam" id="PF08308">
    <property type="entry name" value="PEGA"/>
    <property type="match status" value="1"/>
</dbReference>
<dbReference type="RefSeq" id="WP_152761948.1">
    <property type="nucleotide sequence ID" value="NZ_WHLY01000002.1"/>
</dbReference>
<feature type="domain" description="SHOCT" evidence="4">
    <location>
        <begin position="141"/>
        <end position="168"/>
    </location>
</feature>
<keyword evidence="1" id="KW-0812">Transmembrane</keyword>
<sequence length="172" mass="18925">MKTIKKITVRKTVAMGLAGSILFSSCSSVTTIQSNPSGAKVYLNEEPVGTTPYTHRDSKIVGSTTSVRLEKEGYAPLITSFSRNEEADVGAIIGGVFLLVPFLWTMKYKPLHTYELPTGGTQANQYVPGAQSLTPVKTKTDQLRELKQLLDEKVITQEEFEAEKKKILEGNK</sequence>
<dbReference type="AlphaFoldDB" id="A0A7C9F7B6"/>